<comment type="function">
    <text evidence="6">Binds mRNA; thus facilitating recognition of the initiation point. It is needed to translate mRNA with a short Shine-Dalgarno (SD) purine-rich sequence.</text>
</comment>
<dbReference type="CDD" id="cd04465">
    <property type="entry name" value="S1_RPS1_repeat_ec2_hs2"/>
    <property type="match status" value="1"/>
</dbReference>
<dbReference type="CDD" id="cd05688">
    <property type="entry name" value="S1_RPS1_repeat_ec3"/>
    <property type="match status" value="1"/>
</dbReference>
<evidence type="ECO:0000313" key="11">
    <source>
        <dbReference type="EMBL" id="MDG4475579.1"/>
    </source>
</evidence>
<keyword evidence="4 11" id="KW-0689">Ribosomal protein</keyword>
<keyword evidence="5" id="KW-0687">Ribonucleoprotein</keyword>
<evidence type="ECO:0000256" key="2">
    <source>
        <dbReference type="ARBA" id="ARBA00022737"/>
    </source>
</evidence>
<reference evidence="11" key="1">
    <citation type="journal article" date="2022" name="bioRxiv">
        <title>Thiovibrio frasassiensisgen. nov., sp. nov., an autotrophic, elemental sulfur disproportionating bacterium isolated from sulfidic karst sediment, and proposal of Thiovibrionaceae fam. nov.</title>
        <authorList>
            <person name="Aronson H."/>
            <person name="Thomas C."/>
            <person name="Bhattacharyya M."/>
            <person name="Eckstein S."/>
            <person name="Jensen S."/>
            <person name="Barco R."/>
            <person name="Macalady J."/>
            <person name="Amend J."/>
        </authorList>
    </citation>
    <scope>NUCLEOTIDE SEQUENCE</scope>
    <source>
        <strain evidence="11">RS19-109</strain>
    </source>
</reference>
<evidence type="ECO:0000256" key="4">
    <source>
        <dbReference type="ARBA" id="ARBA00022980"/>
    </source>
</evidence>
<dbReference type="InterPro" id="IPR003029">
    <property type="entry name" value="S1_domain"/>
</dbReference>
<dbReference type="FunFam" id="2.40.50.140:FF:000011">
    <property type="entry name" value="30S ribosomal protein S1"/>
    <property type="match status" value="1"/>
</dbReference>
<proteinExistence type="inferred from homology"/>
<gene>
    <name evidence="11" type="ORF">OLX77_05315</name>
</gene>
<dbReference type="FunFam" id="2.40.50.140:FF:000103">
    <property type="entry name" value="protein RRP5 homolog"/>
    <property type="match status" value="3"/>
</dbReference>
<dbReference type="NCBIfam" id="NF004952">
    <property type="entry name" value="PRK06299.1-2"/>
    <property type="match status" value="1"/>
</dbReference>
<dbReference type="Proteomes" id="UP001154240">
    <property type="component" value="Unassembled WGS sequence"/>
</dbReference>
<dbReference type="Pfam" id="PF00575">
    <property type="entry name" value="S1"/>
    <property type="match status" value="6"/>
</dbReference>
<feature type="domain" description="S1 motif" evidence="10">
    <location>
        <begin position="204"/>
        <end position="272"/>
    </location>
</feature>
<evidence type="ECO:0000256" key="6">
    <source>
        <dbReference type="ARBA" id="ARBA00025604"/>
    </source>
</evidence>
<feature type="domain" description="S1 motif" evidence="10">
    <location>
        <begin position="463"/>
        <end position="532"/>
    </location>
</feature>
<dbReference type="PANTHER" id="PTHR10724">
    <property type="entry name" value="30S RIBOSOMAL PROTEIN S1"/>
    <property type="match status" value="1"/>
</dbReference>
<dbReference type="GO" id="GO:0003729">
    <property type="term" value="F:mRNA binding"/>
    <property type="evidence" value="ECO:0007669"/>
    <property type="project" value="TreeGrafter"/>
</dbReference>
<evidence type="ECO:0000256" key="9">
    <source>
        <dbReference type="SAM" id="MobiDB-lite"/>
    </source>
</evidence>
<feature type="domain" description="S1 motif" evidence="10">
    <location>
        <begin position="118"/>
        <end position="183"/>
    </location>
</feature>
<reference evidence="11" key="2">
    <citation type="submission" date="2022-10" db="EMBL/GenBank/DDBJ databases">
        <authorList>
            <person name="Aronson H.S."/>
        </authorList>
    </citation>
    <scope>NUCLEOTIDE SEQUENCE</scope>
    <source>
        <strain evidence="11">RS19-109</strain>
    </source>
</reference>
<dbReference type="InterPro" id="IPR000110">
    <property type="entry name" value="Ribosomal_bS1"/>
</dbReference>
<dbReference type="CDD" id="cd05687">
    <property type="entry name" value="S1_RPS1_repeat_ec1_hs1"/>
    <property type="match status" value="1"/>
</dbReference>
<evidence type="ECO:0000256" key="5">
    <source>
        <dbReference type="ARBA" id="ARBA00023274"/>
    </source>
</evidence>
<evidence type="ECO:0000256" key="3">
    <source>
        <dbReference type="ARBA" id="ARBA00022884"/>
    </source>
</evidence>
<feature type="domain" description="S1 motif" evidence="10">
    <location>
        <begin position="376"/>
        <end position="446"/>
    </location>
</feature>
<protein>
    <recommendedName>
        <fullName evidence="7">Small ribosomal subunit protein bS1</fullName>
    </recommendedName>
    <alternativeName>
        <fullName evidence="8">30S ribosomal protein S1</fullName>
    </alternativeName>
</protein>
<dbReference type="InterPro" id="IPR050437">
    <property type="entry name" value="Ribos_protein_bS1-like"/>
</dbReference>
<evidence type="ECO:0000256" key="1">
    <source>
        <dbReference type="ARBA" id="ARBA00006767"/>
    </source>
</evidence>
<dbReference type="PROSITE" id="PS50126">
    <property type="entry name" value="S1"/>
    <property type="match status" value="6"/>
</dbReference>
<evidence type="ECO:0000313" key="12">
    <source>
        <dbReference type="Proteomes" id="UP001154240"/>
    </source>
</evidence>
<dbReference type="SUPFAM" id="SSF50249">
    <property type="entry name" value="Nucleic acid-binding proteins"/>
    <property type="match status" value="6"/>
</dbReference>
<comment type="similarity">
    <text evidence="1">Belongs to the bacterial ribosomal protein bS1 family.</text>
</comment>
<dbReference type="NCBIfam" id="TIGR00717">
    <property type="entry name" value="rpsA"/>
    <property type="match status" value="1"/>
</dbReference>
<dbReference type="GO" id="GO:0022627">
    <property type="term" value="C:cytosolic small ribosomal subunit"/>
    <property type="evidence" value="ECO:0007669"/>
    <property type="project" value="TreeGrafter"/>
</dbReference>
<dbReference type="GO" id="GO:0006412">
    <property type="term" value="P:translation"/>
    <property type="evidence" value="ECO:0007669"/>
    <property type="project" value="InterPro"/>
</dbReference>
<feature type="domain" description="S1 motif" evidence="10">
    <location>
        <begin position="289"/>
        <end position="359"/>
    </location>
</feature>
<dbReference type="AlphaFoldDB" id="A0A9X4MIN2"/>
<dbReference type="PANTHER" id="PTHR10724:SF7">
    <property type="entry name" value="SMALL RIBOSOMAL SUBUNIT PROTEIN BS1C"/>
    <property type="match status" value="1"/>
</dbReference>
<dbReference type="InterPro" id="IPR035104">
    <property type="entry name" value="Ribosomal_protein_S1-like"/>
</dbReference>
<evidence type="ECO:0000259" key="10">
    <source>
        <dbReference type="PROSITE" id="PS50126"/>
    </source>
</evidence>
<feature type="domain" description="S1 motif" evidence="10">
    <location>
        <begin position="35"/>
        <end position="100"/>
    </location>
</feature>
<comment type="caution">
    <text evidence="11">The sequence shown here is derived from an EMBL/GenBank/DDBJ whole genome shotgun (WGS) entry which is preliminary data.</text>
</comment>
<dbReference type="PRINTS" id="PR00681">
    <property type="entry name" value="RIBOSOMALS1"/>
</dbReference>
<dbReference type="EMBL" id="JAPHEH010000001">
    <property type="protein sequence ID" value="MDG4475579.1"/>
    <property type="molecule type" value="Genomic_DNA"/>
</dbReference>
<evidence type="ECO:0000256" key="8">
    <source>
        <dbReference type="ARBA" id="ARBA00035517"/>
    </source>
</evidence>
<accession>A0A9X4MIN2</accession>
<dbReference type="InterPro" id="IPR012340">
    <property type="entry name" value="NA-bd_OB-fold"/>
</dbReference>
<organism evidence="11 12">
    <name type="scientific">Thiovibrio frasassiensis</name>
    <dbReference type="NCBI Taxonomy" id="2984131"/>
    <lineage>
        <taxon>Bacteria</taxon>
        <taxon>Pseudomonadati</taxon>
        <taxon>Thermodesulfobacteriota</taxon>
        <taxon>Desulfobulbia</taxon>
        <taxon>Desulfobulbales</taxon>
        <taxon>Thiovibrionaceae</taxon>
        <taxon>Thiovibrio</taxon>
    </lineage>
</organism>
<evidence type="ECO:0000256" key="7">
    <source>
        <dbReference type="ARBA" id="ARBA00035293"/>
    </source>
</evidence>
<dbReference type="Gene3D" id="2.40.50.140">
    <property type="entry name" value="Nucleic acid-binding proteins"/>
    <property type="match status" value="6"/>
</dbReference>
<sequence>MATSTTATKTKSDVEVGEMSFAQLFEESLKVAEVGEVVPGTVIAMTNDYVVVDIGDKSESDIHCSEFKNENGEIEVKVGDIFDVFVEKREAEGGLKLSREKAIGIKVWEDIAKIQEADGTISGRIDNRVKGGLSVDIGVPAFLPYSQIDLRPVKDLDSLIGQTFEFKVLKYNRKRNNVVISRRAILEDERKKLREDMQSNLVEGQVVTGTITNITDYGVFIDLGGMDGLCHITDLSWGRVSHPSKLFKVGEEIQVKILKYDRENDKVSLGVKQLKEDPWATVQERYPIGAKAMGKVVSITDYGVFAELEEGVEGLIHVSEMSWSKKTRHPSKIVGVGEAAEVVILNIDVDAKRISLGMKQLQPNPWDLVSENYPVGSIIEGKIKNITDFGVFIGIEEGIDGLIHVSDLSWTERIKHPSEKYAKGETIQAVVLKIDRENERFSLGVKQLEPDPWQAAIEKYPVGTTVQGKITNVTEFGIFVEVEEGIEGLIHVSEISKDKVATPVGLYNAGDSVEAKVINVSAKDRKIGLSIKALTEESSEGSLEEYKQKQAKSGPSTIGDLLKEEMDNKAQE</sequence>
<keyword evidence="12" id="KW-1185">Reference proteome</keyword>
<keyword evidence="2" id="KW-0677">Repeat</keyword>
<dbReference type="SMART" id="SM00316">
    <property type="entry name" value="S1"/>
    <property type="match status" value="6"/>
</dbReference>
<keyword evidence="3" id="KW-0694">RNA-binding</keyword>
<name>A0A9X4MIN2_9BACT</name>
<dbReference type="RefSeq" id="WP_307632552.1">
    <property type="nucleotide sequence ID" value="NZ_JAPHEH010000001.1"/>
</dbReference>
<feature type="region of interest" description="Disordered" evidence="9">
    <location>
        <begin position="539"/>
        <end position="572"/>
    </location>
</feature>
<feature type="compositionally biased region" description="Basic and acidic residues" evidence="9">
    <location>
        <begin position="561"/>
        <end position="572"/>
    </location>
</feature>
<dbReference type="GO" id="GO:0003735">
    <property type="term" value="F:structural constituent of ribosome"/>
    <property type="evidence" value="ECO:0007669"/>
    <property type="project" value="InterPro"/>
</dbReference>